<dbReference type="AlphaFoldDB" id="A0A846W7X3"/>
<dbReference type="RefSeq" id="WP_067636446.1">
    <property type="nucleotide sequence ID" value="NZ_JAAXOM010000005.1"/>
</dbReference>
<dbReference type="EMBL" id="JAAXOM010000005">
    <property type="protein sequence ID" value="NKX89449.1"/>
    <property type="molecule type" value="Genomic_DNA"/>
</dbReference>
<reference evidence="1 2" key="1">
    <citation type="submission" date="2020-04" db="EMBL/GenBank/DDBJ databases">
        <title>MicrobeNet Type strains.</title>
        <authorList>
            <person name="Nicholson A.C."/>
        </authorList>
    </citation>
    <scope>NUCLEOTIDE SEQUENCE [LARGE SCALE GENOMIC DNA]</scope>
    <source>
        <strain evidence="1 2">DSM 44960</strain>
    </source>
</reference>
<evidence type="ECO:0000313" key="2">
    <source>
        <dbReference type="Proteomes" id="UP000572007"/>
    </source>
</evidence>
<comment type="caution">
    <text evidence="1">The sequence shown here is derived from an EMBL/GenBank/DDBJ whole genome shotgun (WGS) entry which is preliminary data.</text>
</comment>
<evidence type="ECO:0000313" key="1">
    <source>
        <dbReference type="EMBL" id="NKX89449.1"/>
    </source>
</evidence>
<dbReference type="Proteomes" id="UP000572007">
    <property type="component" value="Unassembled WGS sequence"/>
</dbReference>
<keyword evidence="2" id="KW-1185">Reference proteome</keyword>
<accession>A0A846W7X3</accession>
<gene>
    <name evidence="1" type="ORF">HGA10_19325</name>
</gene>
<protein>
    <submittedName>
        <fullName evidence="1">Uncharacterized protein</fullName>
    </submittedName>
</protein>
<sequence length="417" mass="45286">MGFGRGLFRRRESASRDAIFGKWAVDILRAFPEVVSAEFDASEFHVDVVYADGAIQQYGLQTPYRLAEGLDGEEAVQLLVEYLRRAVTSRTVMTEPVAGWLSAAPTLRSVLRPAGDLTLEFQGKRIGDHMLWRPLLPCLTERVVIDLPTSMRTVSPDDLVEWGVDADTVFATARANMIDFAVETVSLFDTEDGVLFLPDDDGDLYAGSLPLVDGWLAGLGNKAGAQPLFFVPGSYGVLAGVASSPERVCELVAAAREMFDNAVRPVSPAPYTVDERGRLVPFTVPIDHPAWAAIRSAEAALSAPVHAAQHRSLRAEAEAGRLDEHAAELLHVQAADGIEETVAAWTDTVPTLLPRAHVVSMVDPTTASLFQVPWEVLDREVGLRAVPGLFPPRFLVEHHPDQAALARLRAAGRWGTG</sequence>
<name>A0A846W7X3_9NOCA</name>
<proteinExistence type="predicted"/>
<organism evidence="1 2">
    <name type="scientific">Nocardia coubleae</name>
    <dbReference type="NCBI Taxonomy" id="356147"/>
    <lineage>
        <taxon>Bacteria</taxon>
        <taxon>Bacillati</taxon>
        <taxon>Actinomycetota</taxon>
        <taxon>Actinomycetes</taxon>
        <taxon>Mycobacteriales</taxon>
        <taxon>Nocardiaceae</taxon>
        <taxon>Nocardia</taxon>
    </lineage>
</organism>